<gene>
    <name evidence="2" type="ORF">GCM10018793_45050</name>
</gene>
<evidence type="ECO:0000313" key="3">
    <source>
        <dbReference type="Proteomes" id="UP000603708"/>
    </source>
</evidence>
<name>A0A919L4N4_9ACTN</name>
<evidence type="ECO:0000256" key="1">
    <source>
        <dbReference type="SAM" id="MobiDB-lite"/>
    </source>
</evidence>
<dbReference type="Proteomes" id="UP000603708">
    <property type="component" value="Unassembled WGS sequence"/>
</dbReference>
<dbReference type="EMBL" id="BNCD01000014">
    <property type="protein sequence ID" value="GHH83319.1"/>
    <property type="molecule type" value="Genomic_DNA"/>
</dbReference>
<feature type="region of interest" description="Disordered" evidence="1">
    <location>
        <begin position="1"/>
        <end position="30"/>
    </location>
</feature>
<reference evidence="2" key="2">
    <citation type="submission" date="2020-09" db="EMBL/GenBank/DDBJ databases">
        <authorList>
            <person name="Sun Q."/>
            <person name="Ohkuma M."/>
        </authorList>
    </citation>
    <scope>NUCLEOTIDE SEQUENCE</scope>
    <source>
        <strain evidence="2">JCM 5069</strain>
    </source>
</reference>
<dbReference type="RefSeq" id="WP_189934886.1">
    <property type="nucleotide sequence ID" value="NZ_BNCD01000014.1"/>
</dbReference>
<sequence>MLAVVDEDGTMPSGGSLLDEPDGTVRGGARRMPAAALKAEAHACTAELADVGAHGSEEPVALGDGYRDQHRWRAVPAPRLPAVPAAARFARGPLMELPEAAEA</sequence>
<dbReference type="AlphaFoldDB" id="A0A919L4N4"/>
<keyword evidence="3" id="KW-1185">Reference proteome</keyword>
<protein>
    <submittedName>
        <fullName evidence="2">Uncharacterized protein</fullName>
    </submittedName>
</protein>
<comment type="caution">
    <text evidence="2">The sequence shown here is derived from an EMBL/GenBank/DDBJ whole genome shotgun (WGS) entry which is preliminary data.</text>
</comment>
<reference evidence="2" key="1">
    <citation type="journal article" date="2014" name="Int. J. Syst. Evol. Microbiol.">
        <title>Complete genome sequence of Corynebacterium casei LMG S-19264T (=DSM 44701T), isolated from a smear-ripened cheese.</title>
        <authorList>
            <consortium name="US DOE Joint Genome Institute (JGI-PGF)"/>
            <person name="Walter F."/>
            <person name="Albersmeier A."/>
            <person name="Kalinowski J."/>
            <person name="Ruckert C."/>
        </authorList>
    </citation>
    <scope>NUCLEOTIDE SEQUENCE</scope>
    <source>
        <strain evidence="2">JCM 5069</strain>
    </source>
</reference>
<proteinExistence type="predicted"/>
<evidence type="ECO:0000313" key="2">
    <source>
        <dbReference type="EMBL" id="GHH83319.1"/>
    </source>
</evidence>
<organism evidence="2 3">
    <name type="scientific">Streptomyces sulfonofaciens</name>
    <dbReference type="NCBI Taxonomy" id="68272"/>
    <lineage>
        <taxon>Bacteria</taxon>
        <taxon>Bacillati</taxon>
        <taxon>Actinomycetota</taxon>
        <taxon>Actinomycetes</taxon>
        <taxon>Kitasatosporales</taxon>
        <taxon>Streptomycetaceae</taxon>
        <taxon>Streptomyces</taxon>
    </lineage>
</organism>
<accession>A0A919L4N4</accession>